<feature type="domain" description="SEA" evidence="3">
    <location>
        <begin position="100"/>
        <end position="163"/>
    </location>
</feature>
<proteinExistence type="predicted"/>
<feature type="signal peptide" evidence="2">
    <location>
        <begin position="1"/>
        <end position="19"/>
    </location>
</feature>
<feature type="region of interest" description="Disordered" evidence="1">
    <location>
        <begin position="45"/>
        <end position="105"/>
    </location>
</feature>
<dbReference type="OrthoDB" id="10070537at2759"/>
<name>A0A553RBF1_9TELE</name>
<organism evidence="4 5">
    <name type="scientific">Danionella cerebrum</name>
    <dbReference type="NCBI Taxonomy" id="2873325"/>
    <lineage>
        <taxon>Eukaryota</taxon>
        <taxon>Metazoa</taxon>
        <taxon>Chordata</taxon>
        <taxon>Craniata</taxon>
        <taxon>Vertebrata</taxon>
        <taxon>Euteleostomi</taxon>
        <taxon>Actinopterygii</taxon>
        <taxon>Neopterygii</taxon>
        <taxon>Teleostei</taxon>
        <taxon>Ostariophysi</taxon>
        <taxon>Cypriniformes</taxon>
        <taxon>Danionidae</taxon>
        <taxon>Danioninae</taxon>
        <taxon>Danionella</taxon>
    </lineage>
</organism>
<feature type="compositionally biased region" description="Low complexity" evidence="1">
    <location>
        <begin position="96"/>
        <end position="105"/>
    </location>
</feature>
<dbReference type="AlphaFoldDB" id="A0A553RBF1"/>
<dbReference type="Proteomes" id="UP000316079">
    <property type="component" value="Unassembled WGS sequence"/>
</dbReference>
<accession>A0A553RBF1</accession>
<dbReference type="InterPro" id="IPR000082">
    <property type="entry name" value="SEA_dom"/>
</dbReference>
<gene>
    <name evidence="4" type="ORF">DNTS_020820</name>
</gene>
<feature type="chain" id="PRO_5022063991" description="SEA domain-containing protein" evidence="2">
    <location>
        <begin position="20"/>
        <end position="243"/>
    </location>
</feature>
<evidence type="ECO:0000256" key="2">
    <source>
        <dbReference type="SAM" id="SignalP"/>
    </source>
</evidence>
<protein>
    <recommendedName>
        <fullName evidence="3">SEA domain-containing protein</fullName>
    </recommendedName>
</protein>
<comment type="caution">
    <text evidence="4">The sequence shown here is derived from an EMBL/GenBank/DDBJ whole genome shotgun (WGS) entry which is preliminary data.</text>
</comment>
<dbReference type="Pfam" id="PF01390">
    <property type="entry name" value="SEA"/>
    <property type="match status" value="1"/>
</dbReference>
<feature type="compositionally biased region" description="Polar residues" evidence="1">
    <location>
        <begin position="75"/>
        <end position="95"/>
    </location>
</feature>
<keyword evidence="2" id="KW-0732">Signal</keyword>
<evidence type="ECO:0000259" key="3">
    <source>
        <dbReference type="Pfam" id="PF01390"/>
    </source>
</evidence>
<keyword evidence="5" id="KW-1185">Reference proteome</keyword>
<evidence type="ECO:0000313" key="4">
    <source>
        <dbReference type="EMBL" id="TRY99511.1"/>
    </source>
</evidence>
<evidence type="ECO:0000313" key="5">
    <source>
        <dbReference type="Proteomes" id="UP000316079"/>
    </source>
</evidence>
<evidence type="ECO:0000256" key="1">
    <source>
        <dbReference type="SAM" id="MobiDB-lite"/>
    </source>
</evidence>
<reference evidence="4 5" key="1">
    <citation type="journal article" date="2019" name="Sci. Data">
        <title>Hybrid genome assembly and annotation of Danionella translucida.</title>
        <authorList>
            <person name="Kadobianskyi M."/>
            <person name="Schulze L."/>
            <person name="Schuelke M."/>
            <person name="Judkewitz B."/>
        </authorList>
    </citation>
    <scope>NUCLEOTIDE SEQUENCE [LARGE SCALE GENOMIC DNA]</scope>
    <source>
        <strain evidence="4 5">Bolton</strain>
    </source>
</reference>
<sequence length="243" mass="26076">MMYPSVLLFLIIAIKKVNPTSPAFTAATTLSPSTEPLNTLLKTTIMQDTSNSPETEETNILDETTSKTTSTVSSEPLTTIQAHPSQEKTTGTLPVSTPTDSTHTTTSNIQVTETVNLIYMSSNLTGYKRSRVNAFTSGSIKVDMTLIFENTSIVPSSKAVETILSAGAVNITMHLMAETVLAGEIVNLIPVAPVTVQSSTGIFNFTHAMGIKHQLSCQSMADTQCNTGYITKVVLRDMHDNAV</sequence>
<dbReference type="STRING" id="623744.A0A553RBF1"/>
<dbReference type="EMBL" id="SRMA01025065">
    <property type="protein sequence ID" value="TRY99511.1"/>
    <property type="molecule type" value="Genomic_DNA"/>
</dbReference>